<dbReference type="SUPFAM" id="SSF53756">
    <property type="entry name" value="UDP-Glycosyltransferase/glycogen phosphorylase"/>
    <property type="match status" value="1"/>
</dbReference>
<dbReference type="GO" id="GO:0005829">
    <property type="term" value="C:cytosol"/>
    <property type="evidence" value="ECO:0007669"/>
    <property type="project" value="TreeGrafter"/>
</dbReference>
<organism evidence="3 4">
    <name type="scientific">Candidatus Kapaibacterium thiocyanatum</name>
    <dbReference type="NCBI Taxonomy" id="1895771"/>
    <lineage>
        <taxon>Bacteria</taxon>
        <taxon>Pseudomonadati</taxon>
        <taxon>Candidatus Kapaibacteriota</taxon>
        <taxon>Candidatus Kapaibacteriia</taxon>
        <taxon>Candidatus Kapaibacteriales</taxon>
        <taxon>Candidatus Kapaibacteriaceae</taxon>
        <taxon>Candidatus Kapaibacterium</taxon>
    </lineage>
</organism>
<protein>
    <recommendedName>
        <fullName evidence="5">Glycosyltransferase family 9 protein</fullName>
    </recommendedName>
</protein>
<dbReference type="Gene3D" id="3.40.50.2000">
    <property type="entry name" value="Glycogen Phosphorylase B"/>
    <property type="match status" value="2"/>
</dbReference>
<dbReference type="GO" id="GO:0009244">
    <property type="term" value="P:lipopolysaccharide core region biosynthetic process"/>
    <property type="evidence" value="ECO:0007669"/>
    <property type="project" value="TreeGrafter"/>
</dbReference>
<comment type="caution">
    <text evidence="3">The sequence shown here is derived from an EMBL/GenBank/DDBJ whole genome shotgun (WGS) entry which is preliminary data.</text>
</comment>
<dbReference type="InterPro" id="IPR051199">
    <property type="entry name" value="LPS_LOS_Heptosyltrfase"/>
</dbReference>
<keyword evidence="1" id="KW-0328">Glycosyltransferase</keyword>
<dbReference type="STRING" id="1895771.BGO89_03880"/>
<gene>
    <name evidence="3" type="ORF">BGO89_03880</name>
</gene>
<accession>A0A1M3L596</accession>
<evidence type="ECO:0000313" key="3">
    <source>
        <dbReference type="EMBL" id="OJX60720.1"/>
    </source>
</evidence>
<dbReference type="GO" id="GO:0008713">
    <property type="term" value="F:ADP-heptose-lipopolysaccharide heptosyltransferase activity"/>
    <property type="evidence" value="ECO:0007669"/>
    <property type="project" value="TreeGrafter"/>
</dbReference>
<evidence type="ECO:0000256" key="1">
    <source>
        <dbReference type="ARBA" id="ARBA00022676"/>
    </source>
</evidence>
<name>A0A1M3L596_9BACT</name>
<proteinExistence type="predicted"/>
<dbReference type="EMBL" id="MKVH01000003">
    <property type="protein sequence ID" value="OJX60720.1"/>
    <property type="molecule type" value="Genomic_DNA"/>
</dbReference>
<evidence type="ECO:0008006" key="5">
    <source>
        <dbReference type="Google" id="ProtNLM"/>
    </source>
</evidence>
<dbReference type="CDD" id="cd03789">
    <property type="entry name" value="GT9_LPS_heptosyltransferase"/>
    <property type="match status" value="1"/>
</dbReference>
<reference evidence="3 4" key="1">
    <citation type="submission" date="2016-09" db="EMBL/GenBank/DDBJ databases">
        <title>Genome-resolved meta-omics ties microbial dynamics to process performance in biotechnology for thiocyanate degradation.</title>
        <authorList>
            <person name="Kantor R.S."/>
            <person name="Huddy R.J."/>
            <person name="Iyer R."/>
            <person name="Thomas B.C."/>
            <person name="Brown C.T."/>
            <person name="Anantharaman K."/>
            <person name="Tringe S."/>
            <person name="Hettich R.L."/>
            <person name="Harrison S.T."/>
            <person name="Banfield J.F."/>
        </authorList>
    </citation>
    <scope>NUCLEOTIDE SEQUENCE [LARGE SCALE GENOMIC DNA]</scope>
    <source>
        <strain evidence="3">59-99</strain>
    </source>
</reference>
<dbReference type="PANTHER" id="PTHR30160">
    <property type="entry name" value="TETRAACYLDISACCHARIDE 4'-KINASE-RELATED"/>
    <property type="match status" value="1"/>
</dbReference>
<dbReference type="Proteomes" id="UP000184233">
    <property type="component" value="Unassembled WGS sequence"/>
</dbReference>
<sequence length="353" mass="39855">MAYRPDCLHFRGDVPCIPHKLHGVHCTGCAYYEEVRGRILIIKLGATGDVIRTTPLLHALEERYPGHEVWWVTESPDVLPSRVHRKLTLKPEHLLVAESTTFDVVINLDKDPHACALASRISTAERMGFVWRDGRPAPADERAVHKFLTGLFDDVNKSNTKSYPQEILEICGMEWKHQEYVMDVPTSSPFVIPDGPGGVVGLNTGCGDRWRAREWPIESWIGLIDMLHEAGQRIVLLGGPAEHERNVEIAERTKALYRGTYPVKQFFGVVNSCDVVVTTVTMALHAAIGLRKHVVLLNNIFNPNEFELYGRGVLLQPERPCHCYFKQSCTHDEYQCMDLLSPVTVFDAVMSYL</sequence>
<dbReference type="Pfam" id="PF01075">
    <property type="entry name" value="Glyco_transf_9"/>
    <property type="match status" value="1"/>
</dbReference>
<evidence type="ECO:0000313" key="4">
    <source>
        <dbReference type="Proteomes" id="UP000184233"/>
    </source>
</evidence>
<dbReference type="InterPro" id="IPR002201">
    <property type="entry name" value="Glyco_trans_9"/>
</dbReference>
<dbReference type="PANTHER" id="PTHR30160:SF1">
    <property type="entry name" value="LIPOPOLYSACCHARIDE 1,2-N-ACETYLGLUCOSAMINETRANSFERASE-RELATED"/>
    <property type="match status" value="1"/>
</dbReference>
<evidence type="ECO:0000256" key="2">
    <source>
        <dbReference type="ARBA" id="ARBA00022679"/>
    </source>
</evidence>
<keyword evidence="2" id="KW-0808">Transferase</keyword>
<dbReference type="AlphaFoldDB" id="A0A1M3L596"/>